<organism evidence="1 2">
    <name type="scientific">Tubulinosema ratisbonensis</name>
    <dbReference type="NCBI Taxonomy" id="291195"/>
    <lineage>
        <taxon>Eukaryota</taxon>
        <taxon>Fungi</taxon>
        <taxon>Fungi incertae sedis</taxon>
        <taxon>Microsporidia</taxon>
        <taxon>Tubulinosematoidea</taxon>
        <taxon>Tubulinosematidae</taxon>
        <taxon>Tubulinosema</taxon>
    </lineage>
</organism>
<accession>A0A437ALF5</accession>
<proteinExistence type="predicted"/>
<reference evidence="1 2" key="1">
    <citation type="submission" date="2018-10" db="EMBL/GenBank/DDBJ databases">
        <title>Draft genome sequence of the microsporidian Tubulinosema ratisbonensis.</title>
        <authorList>
            <person name="Polonais V."/>
            <person name="Peyretaillade E."/>
            <person name="Niehus S."/>
            <person name="Wawrzyniak I."/>
            <person name="Franchet A."/>
            <person name="Gaspin C."/>
            <person name="Reichstadt M."/>
            <person name="Belser C."/>
            <person name="Labadie K."/>
            <person name="Delbac F."/>
            <person name="Ferrandon D."/>
        </authorList>
    </citation>
    <scope>NUCLEOTIDE SEQUENCE [LARGE SCALE GENOMIC DNA]</scope>
    <source>
        <strain evidence="1 2">Franzen</strain>
    </source>
</reference>
<dbReference type="AlphaFoldDB" id="A0A437ALF5"/>
<name>A0A437ALF5_9MICR</name>
<dbReference type="VEuPathDB" id="MicrosporidiaDB:TUBRATIS_15570"/>
<evidence type="ECO:0000313" key="2">
    <source>
        <dbReference type="Proteomes" id="UP000282876"/>
    </source>
</evidence>
<dbReference type="Proteomes" id="UP000282876">
    <property type="component" value="Unassembled WGS sequence"/>
</dbReference>
<evidence type="ECO:0000313" key="1">
    <source>
        <dbReference type="EMBL" id="RVD91962.1"/>
    </source>
</evidence>
<feature type="non-terminal residue" evidence="1">
    <location>
        <position position="320"/>
    </location>
</feature>
<keyword evidence="2" id="KW-1185">Reference proteome</keyword>
<protein>
    <submittedName>
        <fullName evidence="1">Uncharacterized protein</fullName>
    </submittedName>
</protein>
<gene>
    <name evidence="1" type="ORF">TUBRATIS_15570</name>
</gene>
<dbReference type="EMBL" id="RCSS01000354">
    <property type="protein sequence ID" value="RVD91962.1"/>
    <property type="molecule type" value="Genomic_DNA"/>
</dbReference>
<comment type="caution">
    <text evidence="1">The sequence shown here is derived from an EMBL/GenBank/DDBJ whole genome shotgun (WGS) entry which is preliminary data.</text>
</comment>
<sequence>MLIYLFKSIIFSSESVIITVKSSCILSSRLPSIKCSEFNADMSFKSECYETPNSAIERSYFNYFKKEISSCKIKDPIHVILYYLLLLGNTTSTDSEFLIRKFLKRNTTVRGICYHLMFHTLSLQKKSLLIHSVMPYISSKYHKKILKIKNAKIKNLDQLIENFNSLLLKFIKSKKSLLNETIINYFKQQTDKCLLMHSQNYVNIFKNFYENTYSKNLRKFLRILDEIFIKNISFNNKKIETLKSIHLIVSILTLKFHSLCTYLFDKPTDIFIRPYLPSYTIDVLNNAKFEYHLYILLLACKYEDFNRNIKFVLFKGLILF</sequence>